<keyword evidence="2" id="KW-1185">Reference proteome</keyword>
<accession>A0A9C5Z557</accession>
<evidence type="ECO:0000313" key="3">
    <source>
        <dbReference type="RefSeq" id="XP_037889705.1"/>
    </source>
</evidence>
<evidence type="ECO:0000256" key="1">
    <source>
        <dbReference type="SAM" id="Phobius"/>
    </source>
</evidence>
<keyword evidence="1" id="KW-0812">Transmembrane</keyword>
<dbReference type="AlphaFoldDB" id="A0A9C5Z557"/>
<dbReference type="RefSeq" id="XP_037889705.1">
    <property type="nucleotide sequence ID" value="XM_038033777.1"/>
</dbReference>
<proteinExistence type="predicted"/>
<keyword evidence="1" id="KW-1133">Transmembrane helix</keyword>
<evidence type="ECO:0000313" key="2">
    <source>
        <dbReference type="Proteomes" id="UP000092443"/>
    </source>
</evidence>
<protein>
    <submittedName>
        <fullName evidence="3">Uncharacterized protein LOC119637610</fullName>
    </submittedName>
</protein>
<organism evidence="2 3">
    <name type="scientific">Glossina fuscipes</name>
    <dbReference type="NCBI Taxonomy" id="7396"/>
    <lineage>
        <taxon>Eukaryota</taxon>
        <taxon>Metazoa</taxon>
        <taxon>Ecdysozoa</taxon>
        <taxon>Arthropoda</taxon>
        <taxon>Hexapoda</taxon>
        <taxon>Insecta</taxon>
        <taxon>Pterygota</taxon>
        <taxon>Neoptera</taxon>
        <taxon>Endopterygota</taxon>
        <taxon>Diptera</taxon>
        <taxon>Brachycera</taxon>
        <taxon>Muscomorpha</taxon>
        <taxon>Hippoboscoidea</taxon>
        <taxon>Glossinidae</taxon>
        <taxon>Glossina</taxon>
    </lineage>
</organism>
<feature type="transmembrane region" description="Helical" evidence="1">
    <location>
        <begin position="58"/>
        <end position="89"/>
    </location>
</feature>
<gene>
    <name evidence="3" type="primary">LOC119637610</name>
</gene>
<sequence>MYLEKEKKEEAICVAVTVENKQDIKIRNTEAKKRIYRKLQSMSTYVHTEILIVLNNKALFYLLLACLSLYCIINTAVGTTSSPVAIWLCKQRSLSYRHRYVSMEILAKTTTHIF</sequence>
<dbReference type="GeneID" id="119637610"/>
<keyword evidence="1" id="KW-0472">Membrane</keyword>
<dbReference type="KEGG" id="gfs:119637610"/>
<reference evidence="3" key="1">
    <citation type="submission" date="2025-08" db="UniProtKB">
        <authorList>
            <consortium name="RefSeq"/>
        </authorList>
    </citation>
    <scope>IDENTIFICATION</scope>
    <source>
        <tissue evidence="3">Whole body pupa</tissue>
    </source>
</reference>
<dbReference type="Proteomes" id="UP000092443">
    <property type="component" value="Unplaced"/>
</dbReference>
<name>A0A9C5Z557_9MUSC</name>